<dbReference type="InterPro" id="IPR022567">
    <property type="entry name" value="DUF3459"/>
</dbReference>
<dbReference type="CDD" id="cd11325">
    <property type="entry name" value="AmyAc_GTHase"/>
    <property type="match status" value="1"/>
</dbReference>
<evidence type="ECO:0000256" key="16">
    <source>
        <dbReference type="PIRSR" id="PIRSR006337-3"/>
    </source>
</evidence>
<dbReference type="EC" id="3.2.1.141" evidence="4 13"/>
<dbReference type="GO" id="GO:0005737">
    <property type="term" value="C:cytoplasm"/>
    <property type="evidence" value="ECO:0007669"/>
    <property type="project" value="UniProtKB-SubCell"/>
</dbReference>
<evidence type="ECO:0000256" key="9">
    <source>
        <dbReference type="ARBA" id="ARBA00023295"/>
    </source>
</evidence>
<name>A0A5P8W9Q7_9NOSO</name>
<dbReference type="KEGG" id="nsh:GXM_06972"/>
<comment type="similarity">
    <text evidence="3 14">Belongs to the glycosyl hydrolase 13 family.</text>
</comment>
<keyword evidence="7 14" id="KW-0378">Hydrolase</keyword>
<keyword evidence="19" id="KW-1185">Reference proteome</keyword>
<dbReference type="InterPro" id="IPR044901">
    <property type="entry name" value="Trehalose_TreZ_E-set_sf"/>
</dbReference>
<feature type="site" description="Transition state stabilizer" evidence="16">
    <location>
        <position position="413"/>
    </location>
</feature>
<dbReference type="InterPro" id="IPR006047">
    <property type="entry name" value="GH13_cat_dom"/>
</dbReference>
<keyword evidence="8" id="KW-0119">Carbohydrate metabolism</keyword>
<dbReference type="EMBL" id="CP045226">
    <property type="protein sequence ID" value="QFS49478.1"/>
    <property type="molecule type" value="Genomic_DNA"/>
</dbReference>
<keyword evidence="6" id="KW-0963">Cytoplasm</keyword>
<reference evidence="18 19" key="1">
    <citation type="submission" date="2019-10" db="EMBL/GenBank/DDBJ databases">
        <title>Genomic and transcriptomic insights into the perfect genentic adaptation of a filamentous nitrogen-fixing cyanobacterium to rice fields.</title>
        <authorList>
            <person name="Chen Z."/>
        </authorList>
    </citation>
    <scope>NUCLEOTIDE SEQUENCE [LARGE SCALE GENOMIC DNA]</scope>
    <source>
        <strain evidence="18">CCNUC1</strain>
    </source>
</reference>
<accession>A0A5P8W9Q7</accession>
<evidence type="ECO:0000256" key="12">
    <source>
        <dbReference type="ARBA" id="ARBA00034013"/>
    </source>
</evidence>
<dbReference type="UniPathway" id="UPA00299"/>
<dbReference type="Gene3D" id="2.60.40.10">
    <property type="entry name" value="Immunoglobulins"/>
    <property type="match status" value="1"/>
</dbReference>
<dbReference type="InterPro" id="IPR004193">
    <property type="entry name" value="Glyco_hydro_13_N"/>
</dbReference>
<evidence type="ECO:0000256" key="8">
    <source>
        <dbReference type="ARBA" id="ARBA00023277"/>
    </source>
</evidence>
<dbReference type="PANTHER" id="PTHR43651:SF11">
    <property type="entry name" value="MALTO-OLIGOSYLTREHALOSE TREHALOHYDROLASE"/>
    <property type="match status" value="1"/>
</dbReference>
<comment type="subcellular location">
    <subcellularLocation>
        <location evidence="1 15">Cytoplasm</location>
    </subcellularLocation>
</comment>
<dbReference type="GO" id="GO:0033942">
    <property type="term" value="F:4-alpha-D-(1-&gt;4)-alpha-D-glucanotrehalose trehalohydrolase activity"/>
    <property type="evidence" value="ECO:0007669"/>
    <property type="project" value="UniProtKB-EC"/>
</dbReference>
<dbReference type="Proteomes" id="UP000326678">
    <property type="component" value="Chromosome Gxm1"/>
</dbReference>
<keyword evidence="9 14" id="KW-0326">Glycosidase</keyword>
<dbReference type="PIRSF" id="PIRSF006337">
    <property type="entry name" value="Trehalose_TreZ"/>
    <property type="match status" value="1"/>
</dbReference>
<evidence type="ECO:0000313" key="18">
    <source>
        <dbReference type="EMBL" id="QFS49478.1"/>
    </source>
</evidence>
<dbReference type="PANTHER" id="PTHR43651">
    <property type="entry name" value="1,4-ALPHA-GLUCAN-BRANCHING ENZYME"/>
    <property type="match status" value="1"/>
</dbReference>
<dbReference type="SUPFAM" id="SSF51445">
    <property type="entry name" value="(Trans)glycosidases"/>
    <property type="match status" value="1"/>
</dbReference>
<dbReference type="InterPro" id="IPR014756">
    <property type="entry name" value="Ig_E-set"/>
</dbReference>
<comment type="pathway">
    <text evidence="2 14">Glycan biosynthesis; trehalose biosynthesis.</text>
</comment>
<dbReference type="InterPro" id="IPR017853">
    <property type="entry name" value="GH"/>
</dbReference>
<proteinExistence type="inferred from homology"/>
<evidence type="ECO:0000256" key="13">
    <source>
        <dbReference type="NCBIfam" id="TIGR02402"/>
    </source>
</evidence>
<evidence type="ECO:0000256" key="4">
    <source>
        <dbReference type="ARBA" id="ARBA00012268"/>
    </source>
</evidence>
<dbReference type="InterPro" id="IPR013783">
    <property type="entry name" value="Ig-like_fold"/>
</dbReference>
<feature type="active site" description="Proton donor" evidence="15">
    <location>
        <position position="319"/>
    </location>
</feature>
<evidence type="ECO:0000256" key="2">
    <source>
        <dbReference type="ARBA" id="ARBA00005199"/>
    </source>
</evidence>
<evidence type="ECO:0000313" key="19">
    <source>
        <dbReference type="Proteomes" id="UP000326678"/>
    </source>
</evidence>
<sequence length="629" mass="71856">MIRHNKLELMGGYCVRIGANYLGDGECEFTVWSPLLESVTVQILTPEQQLIPLKPQSEGYWQTKVNDVYPGTLYRYVLNGQDAFADPASQYQPEGVHGPSQIVDQQFDWTDEGWGGIPVESMIFYELHVGTFTPEGTFTAIIPRLPDLKELGINAIEIMPISQFPGDTHIEASLAYRNWGYDGVYPYAVQNSYGSPAELKQLVNACHQHGIAVVLDVVYNHFGPEGNYMSQFAPYFTKTYKTPWGEALNFDDAHSQGVRNYFIENALYWLRDFHIDALRLDAIQAIYDLGAKHFLWELAEAVHHFSEQGQKWKRHLIAESDLNNPQIIRPAELGGYSLDAQWSDDFHHSLHALLTGDRQGYYQDFGQTAQLAKAYEDTFVYDWKYAPHRKRFHGVSCRDRPLSQFSVCIQNHDQIGNQMKGERLSQRISFEGLKLAAGAVLLSPNLPLLFMGEEYGETAPFIYFVSHSDPDLIQMVRAGRKEEFEAFHYADDPPDPESAETFLKSKLNWELRNNGKHKVLWDWYRQLINFRKTHPALLNQERNSIQATSDEEKQLVIVRRWCESSELIFVMNFNSSPVTVNLPFEQNANKLLDSADTSWSGHGSEVPEHLSVGQEVKLQPTSLVLYEKG</sequence>
<protein>
    <recommendedName>
        <fullName evidence="5 13">Malto-oligosyltrehalose trehalohydrolase</fullName>
        <shortName evidence="14">MTHase</shortName>
        <ecNumber evidence="4 13">3.2.1.141</ecNumber>
    </recommendedName>
    <alternativeName>
        <fullName evidence="11 14">4-alpha-D-((1-&gt;4)-alpha-D-glucano)trehalose trehalohydrolase</fullName>
    </alternativeName>
    <alternativeName>
        <fullName evidence="10 14">Maltooligosyl trehalose trehalohydrolase</fullName>
    </alternativeName>
</protein>
<dbReference type="AlphaFoldDB" id="A0A5P8W9Q7"/>
<dbReference type="CDD" id="cd02853">
    <property type="entry name" value="E_set_MTHase_like_N"/>
    <property type="match status" value="1"/>
</dbReference>
<evidence type="ECO:0000256" key="15">
    <source>
        <dbReference type="PIRSR" id="PIRSR006337-1"/>
    </source>
</evidence>
<dbReference type="Gene3D" id="3.20.20.80">
    <property type="entry name" value="Glycosidases"/>
    <property type="match status" value="1"/>
</dbReference>
<evidence type="ECO:0000256" key="10">
    <source>
        <dbReference type="ARBA" id="ARBA00032057"/>
    </source>
</evidence>
<gene>
    <name evidence="18" type="ORF">GXM_06972</name>
</gene>
<feature type="domain" description="Glycosyl hydrolase family 13 catalytic" evidence="17">
    <location>
        <begin position="101"/>
        <end position="480"/>
    </location>
</feature>
<dbReference type="NCBIfam" id="TIGR02402">
    <property type="entry name" value="trehalose_TreZ"/>
    <property type="match status" value="1"/>
</dbReference>
<evidence type="ECO:0000256" key="1">
    <source>
        <dbReference type="ARBA" id="ARBA00004496"/>
    </source>
</evidence>
<dbReference type="Pfam" id="PF11941">
    <property type="entry name" value="DUF3459"/>
    <property type="match status" value="1"/>
</dbReference>
<dbReference type="SUPFAM" id="SSF81296">
    <property type="entry name" value="E set domains"/>
    <property type="match status" value="1"/>
</dbReference>
<feature type="active site" description="Nucleophile" evidence="15">
    <location>
        <position position="281"/>
    </location>
</feature>
<dbReference type="Gene3D" id="1.10.10.760">
    <property type="entry name" value="E-set domains of sugar-utilizing enzymes"/>
    <property type="match status" value="1"/>
</dbReference>
<dbReference type="SMART" id="SM00642">
    <property type="entry name" value="Aamy"/>
    <property type="match status" value="1"/>
</dbReference>
<dbReference type="Pfam" id="PF00128">
    <property type="entry name" value="Alpha-amylase"/>
    <property type="match status" value="1"/>
</dbReference>
<evidence type="ECO:0000256" key="6">
    <source>
        <dbReference type="ARBA" id="ARBA00022490"/>
    </source>
</evidence>
<evidence type="ECO:0000256" key="3">
    <source>
        <dbReference type="ARBA" id="ARBA00008061"/>
    </source>
</evidence>
<evidence type="ECO:0000256" key="7">
    <source>
        <dbReference type="ARBA" id="ARBA00022801"/>
    </source>
</evidence>
<dbReference type="InterPro" id="IPR012768">
    <property type="entry name" value="Trehalose_TreZ"/>
</dbReference>
<evidence type="ECO:0000259" key="17">
    <source>
        <dbReference type="SMART" id="SM00642"/>
    </source>
</evidence>
<evidence type="ECO:0000256" key="14">
    <source>
        <dbReference type="PIRNR" id="PIRNR006337"/>
    </source>
</evidence>
<comment type="catalytic activity">
    <reaction evidence="12 14">
        <text>hydrolysis of (1-&gt;4)-alpha-D-glucosidic linkage in 4-alpha-D-[(1-&gt;4)-alpha-D-glucanosyl]n trehalose to yield trehalose and (1-&gt;4)-alpha-D-glucan.</text>
        <dbReference type="EC" id="3.2.1.141"/>
    </reaction>
</comment>
<evidence type="ECO:0000256" key="11">
    <source>
        <dbReference type="ARBA" id="ARBA00033284"/>
    </source>
</evidence>
<organism evidence="18 19">
    <name type="scientific">Nostoc sphaeroides CCNUC1</name>
    <dbReference type="NCBI Taxonomy" id="2653204"/>
    <lineage>
        <taxon>Bacteria</taxon>
        <taxon>Bacillati</taxon>
        <taxon>Cyanobacteriota</taxon>
        <taxon>Cyanophyceae</taxon>
        <taxon>Nostocales</taxon>
        <taxon>Nostocaceae</taxon>
        <taxon>Nostoc</taxon>
    </lineage>
</organism>
<evidence type="ECO:0000256" key="5">
    <source>
        <dbReference type="ARBA" id="ARBA00015938"/>
    </source>
</evidence>
<dbReference type="Pfam" id="PF02922">
    <property type="entry name" value="CBM_48"/>
    <property type="match status" value="1"/>
</dbReference>
<dbReference type="GO" id="GO:0005992">
    <property type="term" value="P:trehalose biosynthetic process"/>
    <property type="evidence" value="ECO:0007669"/>
    <property type="project" value="UniProtKB-UniRule"/>
</dbReference>